<evidence type="ECO:0000256" key="6">
    <source>
        <dbReference type="ARBA" id="ARBA00022771"/>
    </source>
</evidence>
<dbReference type="InterPro" id="IPR026846">
    <property type="entry name" value="Nse2(Mms21)"/>
</dbReference>
<dbReference type="Proteomes" id="UP001143981">
    <property type="component" value="Unassembled WGS sequence"/>
</dbReference>
<dbReference type="Pfam" id="PF11789">
    <property type="entry name" value="zf-Nse"/>
    <property type="match status" value="1"/>
</dbReference>
<dbReference type="GO" id="GO:0008270">
    <property type="term" value="F:zinc ion binding"/>
    <property type="evidence" value="ECO:0007669"/>
    <property type="project" value="UniProtKB-KW"/>
</dbReference>
<dbReference type="CDD" id="cd16651">
    <property type="entry name" value="SPL-RING_NSE2"/>
    <property type="match status" value="1"/>
</dbReference>
<dbReference type="GO" id="GO:0030915">
    <property type="term" value="C:Smc5-Smc6 complex"/>
    <property type="evidence" value="ECO:0007669"/>
    <property type="project" value="InterPro"/>
</dbReference>
<keyword evidence="6 10" id="KW-0863">Zinc-finger</keyword>
<dbReference type="InterPro" id="IPR004181">
    <property type="entry name" value="Znf_MIZ"/>
</dbReference>
<reference evidence="13" key="1">
    <citation type="submission" date="2022-07" db="EMBL/GenBank/DDBJ databases">
        <title>Phylogenomic reconstructions and comparative analyses of Kickxellomycotina fungi.</title>
        <authorList>
            <person name="Reynolds N.K."/>
            <person name="Stajich J.E."/>
            <person name="Barry K."/>
            <person name="Grigoriev I.V."/>
            <person name="Crous P."/>
            <person name="Smith M.E."/>
        </authorList>
    </citation>
    <scope>NUCLEOTIDE SEQUENCE</scope>
    <source>
        <strain evidence="13">BCRC 34381</strain>
    </source>
</reference>
<feature type="compositionally biased region" description="Polar residues" evidence="11">
    <location>
        <begin position="1"/>
        <end position="11"/>
    </location>
</feature>
<feature type="domain" description="SP-RING-type" evidence="12">
    <location>
        <begin position="163"/>
        <end position="245"/>
    </location>
</feature>
<evidence type="ECO:0000256" key="4">
    <source>
        <dbReference type="ARBA" id="ARBA00022679"/>
    </source>
</evidence>
<evidence type="ECO:0000256" key="5">
    <source>
        <dbReference type="ARBA" id="ARBA00022723"/>
    </source>
</evidence>
<dbReference type="OrthoDB" id="26899at2759"/>
<organism evidence="13 14">
    <name type="scientific">Coemansia biformis</name>
    <dbReference type="NCBI Taxonomy" id="1286918"/>
    <lineage>
        <taxon>Eukaryota</taxon>
        <taxon>Fungi</taxon>
        <taxon>Fungi incertae sedis</taxon>
        <taxon>Zoopagomycota</taxon>
        <taxon>Kickxellomycotina</taxon>
        <taxon>Kickxellomycetes</taxon>
        <taxon>Kickxellales</taxon>
        <taxon>Kickxellaceae</taxon>
        <taxon>Coemansia</taxon>
    </lineage>
</organism>
<evidence type="ECO:0000256" key="7">
    <source>
        <dbReference type="ARBA" id="ARBA00022786"/>
    </source>
</evidence>
<evidence type="ECO:0000256" key="11">
    <source>
        <dbReference type="SAM" id="MobiDB-lite"/>
    </source>
</evidence>
<dbReference type="AlphaFoldDB" id="A0A9W7YEJ1"/>
<dbReference type="PANTHER" id="PTHR21330">
    <property type="entry name" value="E3 SUMO-PROTEIN LIGASE NSE2"/>
    <property type="match status" value="1"/>
</dbReference>
<evidence type="ECO:0000256" key="10">
    <source>
        <dbReference type="PROSITE-ProRule" id="PRU00452"/>
    </source>
</evidence>
<evidence type="ECO:0000256" key="2">
    <source>
        <dbReference type="ARBA" id="ARBA00004718"/>
    </source>
</evidence>
<keyword evidence="14" id="KW-1185">Reference proteome</keyword>
<sequence>MSQLYSPSQGGRSTGGGDPQTQLQSRLHGLRSNIEGIRDIAEETIRVCTVAALDLEEIGDSAKVEEVDSSLRSLIDSQYRLGVERELMTRLATQLDTETADSDYLTAWEDKVSRYDGQSEAQKYGKNSQYRDFRQQIWDVKHEGAAMPSGLFGGDGNGDGEDSDEDLVIAGTKLNYRCPVSASWLVEPLTSKVCNHSYSKEAILGYIRAHSGTCDCPVDGCRKKIKAKDLFADQVLERKVARHLRQLEAEETAAQYTLVQ</sequence>
<evidence type="ECO:0000313" key="14">
    <source>
        <dbReference type="Proteomes" id="UP001143981"/>
    </source>
</evidence>
<gene>
    <name evidence="13" type="ORF">LPJ61_002663</name>
</gene>
<dbReference type="SUPFAM" id="SSF57850">
    <property type="entry name" value="RING/U-box"/>
    <property type="match status" value="1"/>
</dbReference>
<evidence type="ECO:0000256" key="9">
    <source>
        <dbReference type="ARBA" id="ARBA00023242"/>
    </source>
</evidence>
<evidence type="ECO:0000256" key="1">
    <source>
        <dbReference type="ARBA" id="ARBA00004123"/>
    </source>
</evidence>
<feature type="region of interest" description="Disordered" evidence="11">
    <location>
        <begin position="1"/>
        <end position="22"/>
    </location>
</feature>
<accession>A0A9W7YEJ1</accession>
<dbReference type="GO" id="GO:0016925">
    <property type="term" value="P:protein sumoylation"/>
    <property type="evidence" value="ECO:0007669"/>
    <property type="project" value="TreeGrafter"/>
</dbReference>
<dbReference type="GO" id="GO:0005634">
    <property type="term" value="C:nucleus"/>
    <property type="evidence" value="ECO:0007669"/>
    <property type="project" value="UniProtKB-SubCell"/>
</dbReference>
<proteinExistence type="inferred from homology"/>
<keyword evidence="9" id="KW-0539">Nucleus</keyword>
<evidence type="ECO:0000256" key="3">
    <source>
        <dbReference type="ARBA" id="ARBA00008212"/>
    </source>
</evidence>
<keyword evidence="8" id="KW-0862">Zinc</keyword>
<dbReference type="PANTHER" id="PTHR21330:SF1">
    <property type="entry name" value="E3 SUMO-PROTEIN LIGASE NSE2"/>
    <property type="match status" value="1"/>
</dbReference>
<protein>
    <recommendedName>
        <fullName evidence="12">SP-RING-type domain-containing protein</fullName>
    </recommendedName>
</protein>
<dbReference type="PROSITE" id="PS51044">
    <property type="entry name" value="ZF_SP_RING"/>
    <property type="match status" value="1"/>
</dbReference>
<keyword evidence="5" id="KW-0479">Metal-binding</keyword>
<dbReference type="EMBL" id="JANBOI010000359">
    <property type="protein sequence ID" value="KAJ1731178.1"/>
    <property type="molecule type" value="Genomic_DNA"/>
</dbReference>
<comment type="caution">
    <text evidence="13">The sequence shown here is derived from an EMBL/GenBank/DDBJ whole genome shotgun (WGS) entry which is preliminary data.</text>
</comment>
<keyword evidence="4" id="KW-0808">Transferase</keyword>
<dbReference type="InterPro" id="IPR013083">
    <property type="entry name" value="Znf_RING/FYVE/PHD"/>
</dbReference>
<evidence type="ECO:0000256" key="8">
    <source>
        <dbReference type="ARBA" id="ARBA00022833"/>
    </source>
</evidence>
<name>A0A9W7YEJ1_9FUNG</name>
<evidence type="ECO:0000313" key="13">
    <source>
        <dbReference type="EMBL" id="KAJ1731178.1"/>
    </source>
</evidence>
<dbReference type="GO" id="GO:0000724">
    <property type="term" value="P:double-strand break repair via homologous recombination"/>
    <property type="evidence" value="ECO:0007669"/>
    <property type="project" value="InterPro"/>
</dbReference>
<comment type="similarity">
    <text evidence="3">Belongs to the NSE2 family.</text>
</comment>
<evidence type="ECO:0000259" key="12">
    <source>
        <dbReference type="PROSITE" id="PS51044"/>
    </source>
</evidence>
<comment type="subcellular location">
    <subcellularLocation>
        <location evidence="1">Nucleus</location>
    </subcellularLocation>
</comment>
<dbReference type="GO" id="GO:0061665">
    <property type="term" value="F:SUMO ligase activity"/>
    <property type="evidence" value="ECO:0007669"/>
    <property type="project" value="TreeGrafter"/>
</dbReference>
<comment type="pathway">
    <text evidence="2">Protein modification; protein sumoylation.</text>
</comment>
<dbReference type="Gene3D" id="3.30.40.10">
    <property type="entry name" value="Zinc/RING finger domain, C3HC4 (zinc finger)"/>
    <property type="match status" value="1"/>
</dbReference>
<keyword evidence="7" id="KW-0833">Ubl conjugation pathway</keyword>